<dbReference type="GO" id="GO:0016567">
    <property type="term" value="P:protein ubiquitination"/>
    <property type="evidence" value="ECO:0007669"/>
    <property type="project" value="UniProtKB-UniPathway"/>
</dbReference>
<feature type="region of interest" description="Disordered" evidence="12">
    <location>
        <begin position="1"/>
        <end position="58"/>
    </location>
</feature>
<dbReference type="EC" id="2.3.2.27" evidence="11"/>
<dbReference type="SMART" id="SM00184">
    <property type="entry name" value="RING"/>
    <property type="match status" value="1"/>
</dbReference>
<feature type="region of interest" description="Disordered" evidence="12">
    <location>
        <begin position="459"/>
        <end position="497"/>
    </location>
</feature>
<dbReference type="CDD" id="cd16745">
    <property type="entry name" value="RING-HC_AtRMA-like"/>
    <property type="match status" value="1"/>
</dbReference>
<evidence type="ECO:0000256" key="12">
    <source>
        <dbReference type="SAM" id="MobiDB-lite"/>
    </source>
</evidence>
<protein>
    <recommendedName>
        <fullName evidence="11">E3 ubiquitin-protein ligase RMA</fullName>
        <ecNumber evidence="11">2.3.2.27</ecNumber>
    </recommendedName>
    <alternativeName>
        <fullName evidence="11">Protein RING membrane-anchor</fullName>
    </alternativeName>
    <alternativeName>
        <fullName evidence="11">RING-type E3 ubiquitin transferase RMA</fullName>
    </alternativeName>
</protein>
<dbReference type="EMBL" id="JAAALK010000282">
    <property type="protein sequence ID" value="KAG8078069.1"/>
    <property type="molecule type" value="Genomic_DNA"/>
</dbReference>
<dbReference type="PANTHER" id="PTHR12313">
    <property type="entry name" value="E3 UBIQUITIN-PROTEIN LIGASE RNF5-RELATED"/>
    <property type="match status" value="1"/>
</dbReference>
<organism evidence="14 15">
    <name type="scientific">Zizania palustris</name>
    <name type="common">Northern wild rice</name>
    <dbReference type="NCBI Taxonomy" id="103762"/>
    <lineage>
        <taxon>Eukaryota</taxon>
        <taxon>Viridiplantae</taxon>
        <taxon>Streptophyta</taxon>
        <taxon>Embryophyta</taxon>
        <taxon>Tracheophyta</taxon>
        <taxon>Spermatophyta</taxon>
        <taxon>Magnoliopsida</taxon>
        <taxon>Liliopsida</taxon>
        <taxon>Poales</taxon>
        <taxon>Poaceae</taxon>
        <taxon>BOP clade</taxon>
        <taxon>Oryzoideae</taxon>
        <taxon>Oryzeae</taxon>
        <taxon>Zizaniinae</taxon>
        <taxon>Zizania</taxon>
    </lineage>
</organism>
<sequence>MDSHGQALDTPVPCSAPRGVLHSKARSARGRGVQSTVGAPPIPNSSSPDSPPPAGSWRLERLLPRSSAVRGERARVVDAIFAGIWKCRSASFSRSDSSLMADRVGESSVTTNGGSGGSKDSGSFDCNICLELAQDPVVTLCGHLFCWPCLYEWLHVHAHSSDCPVCKAVLEEEKLVPLYGRGKASTDPRSRSVSGVQIPSRPAGQRPATAPQSDHHNHLPHPNPWFVRGAPVAGGRWGNYAFSASIGGLFPLLSFQVHGFPQATAYGPAAGFPYGYGHSFHGWHGHDFLHQAPQGQHIDAFLKVLLILLAPRGLISVERSSTKLMLQYVRTDQIFRYLRIQDYKVQSGFRKPDGESSSYPAGRAANGMACTANRRSDIVVELLAPDDRVGAGDGVAAGGPVVEAAGVHLRVPVRPAVGSGTGTPSAPTSSCTPCTGSPLPPPTATGFWEEASVAADPAALAPAPAEWHEGGGRRGGGGGRVPRRVPVDEDAVLAVAD</sequence>
<evidence type="ECO:0000256" key="1">
    <source>
        <dbReference type="ARBA" id="ARBA00000900"/>
    </source>
</evidence>
<dbReference type="GO" id="GO:0061630">
    <property type="term" value="F:ubiquitin protein ligase activity"/>
    <property type="evidence" value="ECO:0007669"/>
    <property type="project" value="UniProtKB-UniRule"/>
</dbReference>
<keyword evidence="8 11" id="KW-0862">Zinc</keyword>
<dbReference type="GO" id="GO:0008270">
    <property type="term" value="F:zinc ion binding"/>
    <property type="evidence" value="ECO:0007669"/>
    <property type="project" value="UniProtKB-KW"/>
</dbReference>
<feature type="region of interest" description="Disordered" evidence="12">
    <location>
        <begin position="416"/>
        <end position="437"/>
    </location>
</feature>
<evidence type="ECO:0000256" key="10">
    <source>
        <dbReference type="PROSITE-ProRule" id="PRU00175"/>
    </source>
</evidence>
<dbReference type="PROSITE" id="PS50089">
    <property type="entry name" value="ZF_RING_2"/>
    <property type="match status" value="1"/>
</dbReference>
<keyword evidence="6 10" id="KW-0863">Zinc-finger</keyword>
<evidence type="ECO:0000256" key="6">
    <source>
        <dbReference type="ARBA" id="ARBA00022771"/>
    </source>
</evidence>
<comment type="pathway">
    <text evidence="3 11">Protein modification; protein ubiquitination.</text>
</comment>
<evidence type="ECO:0000256" key="7">
    <source>
        <dbReference type="ARBA" id="ARBA00022786"/>
    </source>
</evidence>
<evidence type="ECO:0000256" key="11">
    <source>
        <dbReference type="RuleBase" id="RU369090"/>
    </source>
</evidence>
<dbReference type="GO" id="GO:0006511">
    <property type="term" value="P:ubiquitin-dependent protein catabolic process"/>
    <property type="evidence" value="ECO:0007669"/>
    <property type="project" value="UniProtKB-UniRule"/>
</dbReference>
<keyword evidence="7 11" id="KW-0833">Ubl conjugation pathway</keyword>
<keyword evidence="4 11" id="KW-0808">Transferase</keyword>
<comment type="caution">
    <text evidence="14">The sequence shown here is derived from an EMBL/GenBank/DDBJ whole genome shotgun (WGS) entry which is preliminary data.</text>
</comment>
<comment type="function">
    <text evidence="11">E3 ubiquitin-protein ligase.</text>
</comment>
<dbReference type="AlphaFoldDB" id="A0A8J5TEG9"/>
<dbReference type="InterPro" id="IPR045103">
    <property type="entry name" value="RNF5/RNF185-like"/>
</dbReference>
<evidence type="ECO:0000256" key="8">
    <source>
        <dbReference type="ARBA" id="ARBA00022833"/>
    </source>
</evidence>
<dbReference type="GO" id="GO:0005789">
    <property type="term" value="C:endoplasmic reticulum membrane"/>
    <property type="evidence" value="ECO:0007669"/>
    <property type="project" value="UniProtKB-SubCell"/>
</dbReference>
<feature type="domain" description="RING-type" evidence="13">
    <location>
        <begin position="126"/>
        <end position="167"/>
    </location>
</feature>
<dbReference type="OrthoDB" id="6270329at2759"/>
<keyword evidence="11" id="KW-0256">Endoplasmic reticulum</keyword>
<evidence type="ECO:0000256" key="2">
    <source>
        <dbReference type="ARBA" id="ARBA00004308"/>
    </source>
</evidence>
<feature type="region of interest" description="Disordered" evidence="12">
    <location>
        <begin position="181"/>
        <end position="220"/>
    </location>
</feature>
<reference evidence="14" key="2">
    <citation type="submission" date="2021-02" db="EMBL/GenBank/DDBJ databases">
        <authorList>
            <person name="Kimball J.A."/>
            <person name="Haas M.W."/>
            <person name="Macchietto M."/>
            <person name="Kono T."/>
            <person name="Duquette J."/>
            <person name="Shao M."/>
        </authorList>
    </citation>
    <scope>NUCLEOTIDE SEQUENCE</scope>
    <source>
        <tissue evidence="14">Fresh leaf tissue</tissue>
    </source>
</reference>
<evidence type="ECO:0000313" key="15">
    <source>
        <dbReference type="Proteomes" id="UP000729402"/>
    </source>
</evidence>
<evidence type="ECO:0000313" key="14">
    <source>
        <dbReference type="EMBL" id="KAG8078069.1"/>
    </source>
</evidence>
<evidence type="ECO:0000256" key="9">
    <source>
        <dbReference type="ARBA" id="ARBA00023136"/>
    </source>
</evidence>
<evidence type="ECO:0000259" key="13">
    <source>
        <dbReference type="PROSITE" id="PS50089"/>
    </source>
</evidence>
<reference evidence="14" key="1">
    <citation type="journal article" date="2021" name="bioRxiv">
        <title>Whole Genome Assembly and Annotation of Northern Wild Rice, Zizania palustris L., Supports a Whole Genome Duplication in the Zizania Genus.</title>
        <authorList>
            <person name="Haas M."/>
            <person name="Kono T."/>
            <person name="Macchietto M."/>
            <person name="Millas R."/>
            <person name="McGilp L."/>
            <person name="Shao M."/>
            <person name="Duquette J."/>
            <person name="Hirsch C.N."/>
            <person name="Kimball J."/>
        </authorList>
    </citation>
    <scope>NUCLEOTIDE SEQUENCE</scope>
    <source>
        <tissue evidence="14">Fresh leaf tissue</tissue>
    </source>
</reference>
<dbReference type="UniPathway" id="UPA00143"/>
<dbReference type="Proteomes" id="UP000729402">
    <property type="component" value="Unassembled WGS sequence"/>
</dbReference>
<comment type="subcellular location">
    <subcellularLocation>
        <location evidence="2">Endomembrane system</location>
    </subcellularLocation>
    <subcellularLocation>
        <location evidence="11">Endoplasmic reticulum membrane</location>
        <topology evidence="11">Single-pass type IV membrane protein</topology>
    </subcellularLocation>
</comment>
<keyword evidence="15" id="KW-1185">Reference proteome</keyword>
<dbReference type="InterPro" id="IPR017907">
    <property type="entry name" value="Znf_RING_CS"/>
</dbReference>
<keyword evidence="9" id="KW-0472">Membrane</keyword>
<proteinExistence type="predicted"/>
<dbReference type="InterPro" id="IPR027370">
    <property type="entry name" value="Znf-RING_euk"/>
</dbReference>
<name>A0A8J5TEG9_ZIZPA</name>
<evidence type="ECO:0000256" key="4">
    <source>
        <dbReference type="ARBA" id="ARBA00022679"/>
    </source>
</evidence>
<evidence type="ECO:0000256" key="3">
    <source>
        <dbReference type="ARBA" id="ARBA00004906"/>
    </source>
</evidence>
<dbReference type="Pfam" id="PF13445">
    <property type="entry name" value="zf-RING_UBOX"/>
    <property type="match status" value="1"/>
</dbReference>
<evidence type="ECO:0000256" key="5">
    <source>
        <dbReference type="ARBA" id="ARBA00022723"/>
    </source>
</evidence>
<accession>A0A8J5TEG9</accession>
<comment type="catalytic activity">
    <reaction evidence="1 11">
        <text>S-ubiquitinyl-[E2 ubiquitin-conjugating enzyme]-L-cysteine + [acceptor protein]-L-lysine = [E2 ubiquitin-conjugating enzyme]-L-cysteine + N(6)-ubiquitinyl-[acceptor protein]-L-lysine.</text>
        <dbReference type="EC" id="2.3.2.27"/>
    </reaction>
</comment>
<keyword evidence="5 11" id="KW-0479">Metal-binding</keyword>
<comment type="domain">
    <text evidence="11">The RING-type zinc finger domain is responsible for E3 ligase activity.</text>
</comment>
<feature type="compositionally biased region" description="Low complexity" evidence="12">
    <location>
        <begin position="422"/>
        <end position="437"/>
    </location>
</feature>
<dbReference type="InterPro" id="IPR001841">
    <property type="entry name" value="Znf_RING"/>
</dbReference>
<dbReference type="PROSITE" id="PS00518">
    <property type="entry name" value="ZF_RING_1"/>
    <property type="match status" value="1"/>
</dbReference>
<gene>
    <name evidence="14" type="ORF">GUJ93_ZPchr0007g6420</name>
</gene>